<organism evidence="6 7">
    <name type="scientific">Oikopleura dioica</name>
    <name type="common">Tunicate</name>
    <dbReference type="NCBI Taxonomy" id="34765"/>
    <lineage>
        <taxon>Eukaryota</taxon>
        <taxon>Metazoa</taxon>
        <taxon>Chordata</taxon>
        <taxon>Tunicata</taxon>
        <taxon>Appendicularia</taxon>
        <taxon>Copelata</taxon>
        <taxon>Oikopleuridae</taxon>
        <taxon>Oikopleura</taxon>
    </lineage>
</organism>
<name>A0ABN7SUX8_OIKDI</name>
<dbReference type="InterPro" id="IPR001841">
    <property type="entry name" value="Znf_RING"/>
</dbReference>
<accession>A0ABN7SUX8</accession>
<keyword evidence="7" id="KW-1185">Reference proteome</keyword>
<dbReference type="InterPro" id="IPR013083">
    <property type="entry name" value="Znf_RING/FYVE/PHD"/>
</dbReference>
<feature type="domain" description="RING-type" evidence="5">
    <location>
        <begin position="212"/>
        <end position="251"/>
    </location>
</feature>
<dbReference type="SUPFAM" id="SSF57850">
    <property type="entry name" value="RING/U-box"/>
    <property type="match status" value="1"/>
</dbReference>
<reference evidence="6 7" key="1">
    <citation type="submission" date="2021-04" db="EMBL/GenBank/DDBJ databases">
        <authorList>
            <person name="Bliznina A."/>
        </authorList>
    </citation>
    <scope>NUCLEOTIDE SEQUENCE [LARGE SCALE GENOMIC DNA]</scope>
</reference>
<evidence type="ECO:0000256" key="4">
    <source>
        <dbReference type="PROSITE-ProRule" id="PRU00175"/>
    </source>
</evidence>
<dbReference type="PROSITE" id="PS50089">
    <property type="entry name" value="ZF_RING_2"/>
    <property type="match status" value="1"/>
</dbReference>
<dbReference type="PROSITE" id="PS00518">
    <property type="entry name" value="ZF_RING_1"/>
    <property type="match status" value="1"/>
</dbReference>
<dbReference type="Proteomes" id="UP001158576">
    <property type="component" value="Chromosome 1"/>
</dbReference>
<evidence type="ECO:0000313" key="7">
    <source>
        <dbReference type="Proteomes" id="UP001158576"/>
    </source>
</evidence>
<evidence type="ECO:0000313" key="6">
    <source>
        <dbReference type="EMBL" id="CAG5103306.1"/>
    </source>
</evidence>
<keyword evidence="3" id="KW-0862">Zinc</keyword>
<gene>
    <name evidence="6" type="ORF">OKIOD_LOCUS9475</name>
</gene>
<evidence type="ECO:0000259" key="5">
    <source>
        <dbReference type="PROSITE" id="PS50089"/>
    </source>
</evidence>
<dbReference type="EMBL" id="OU015566">
    <property type="protein sequence ID" value="CAG5103306.1"/>
    <property type="molecule type" value="Genomic_DNA"/>
</dbReference>
<sequence>MRNFDLGVPIDLLNLQFSESTDQNTCFYCRKVTASLFFHYLKDQPEEDENICPQRICENCFNENENKECTNDDCKVTFDENLQQHRESEHHHGLIFQCPLEEPCSQLLTFEFFSQHNHDGFSRTQKEAFKRRSINNRIAKSKTSINVKRGKMVEIESSILEGIRQLKCLTNEVNEEQAELASIDPNFEPELHTMPTFDEKALQAFLGEEIFCSFCGGAGVWENQHDAFSCGHKVCKNCLTKFLEENCSTCKNPYLTYN</sequence>
<protein>
    <submittedName>
        <fullName evidence="6">Oidioi.mRNA.OKI2018_I69.chr1.g710.t1.cds</fullName>
    </submittedName>
</protein>
<dbReference type="Gene3D" id="3.30.40.10">
    <property type="entry name" value="Zinc/RING finger domain, C3HC4 (zinc finger)"/>
    <property type="match status" value="1"/>
</dbReference>
<dbReference type="InterPro" id="IPR017907">
    <property type="entry name" value="Znf_RING_CS"/>
</dbReference>
<evidence type="ECO:0000256" key="2">
    <source>
        <dbReference type="ARBA" id="ARBA00022771"/>
    </source>
</evidence>
<keyword evidence="2 4" id="KW-0863">Zinc-finger</keyword>
<keyword evidence="1" id="KW-0479">Metal-binding</keyword>
<evidence type="ECO:0000256" key="3">
    <source>
        <dbReference type="ARBA" id="ARBA00022833"/>
    </source>
</evidence>
<proteinExistence type="predicted"/>
<evidence type="ECO:0000256" key="1">
    <source>
        <dbReference type="ARBA" id="ARBA00022723"/>
    </source>
</evidence>